<protein>
    <submittedName>
        <fullName evidence="1">Uncharacterized protein</fullName>
    </submittedName>
</protein>
<dbReference type="EMBL" id="JBBPBN010000005">
    <property type="protein sequence ID" value="KAK9037990.1"/>
    <property type="molecule type" value="Genomic_DNA"/>
</dbReference>
<reference evidence="1 2" key="1">
    <citation type="journal article" date="2024" name="G3 (Bethesda)">
        <title>Genome assembly of Hibiscus sabdariffa L. provides insights into metabolisms of medicinal natural products.</title>
        <authorList>
            <person name="Kim T."/>
        </authorList>
    </citation>
    <scope>NUCLEOTIDE SEQUENCE [LARGE SCALE GENOMIC DNA]</scope>
    <source>
        <strain evidence="1">TK-2024</strain>
        <tissue evidence="1">Old leaves</tissue>
    </source>
</reference>
<accession>A0ABR2TKK5</accession>
<keyword evidence="2" id="KW-1185">Reference proteome</keyword>
<dbReference type="Proteomes" id="UP001396334">
    <property type="component" value="Unassembled WGS sequence"/>
</dbReference>
<evidence type="ECO:0000313" key="1">
    <source>
        <dbReference type="EMBL" id="KAK9037990.1"/>
    </source>
</evidence>
<sequence>MLNGSLKGLSKIPHQGNVEGTLLESKSGIHQEVHKEENGIHQKIGRKHFNYVGRKEASPSWPGIPHQFQFLHLLSHFQLLQIACDVLFSHEEP</sequence>
<organism evidence="1 2">
    <name type="scientific">Hibiscus sabdariffa</name>
    <name type="common">roselle</name>
    <dbReference type="NCBI Taxonomy" id="183260"/>
    <lineage>
        <taxon>Eukaryota</taxon>
        <taxon>Viridiplantae</taxon>
        <taxon>Streptophyta</taxon>
        <taxon>Embryophyta</taxon>
        <taxon>Tracheophyta</taxon>
        <taxon>Spermatophyta</taxon>
        <taxon>Magnoliopsida</taxon>
        <taxon>eudicotyledons</taxon>
        <taxon>Gunneridae</taxon>
        <taxon>Pentapetalae</taxon>
        <taxon>rosids</taxon>
        <taxon>malvids</taxon>
        <taxon>Malvales</taxon>
        <taxon>Malvaceae</taxon>
        <taxon>Malvoideae</taxon>
        <taxon>Hibiscus</taxon>
    </lineage>
</organism>
<proteinExistence type="predicted"/>
<name>A0ABR2TKK5_9ROSI</name>
<evidence type="ECO:0000313" key="2">
    <source>
        <dbReference type="Proteomes" id="UP001396334"/>
    </source>
</evidence>
<gene>
    <name evidence="1" type="ORF">V6N11_022883</name>
</gene>
<comment type="caution">
    <text evidence="1">The sequence shown here is derived from an EMBL/GenBank/DDBJ whole genome shotgun (WGS) entry which is preliminary data.</text>
</comment>